<evidence type="ECO:0000259" key="1">
    <source>
        <dbReference type="Pfam" id="PF12937"/>
    </source>
</evidence>
<proteinExistence type="predicted"/>
<dbReference type="InterPro" id="IPR001810">
    <property type="entry name" value="F-box_dom"/>
</dbReference>
<dbReference type="Proteomes" id="UP000076532">
    <property type="component" value="Unassembled WGS sequence"/>
</dbReference>
<feature type="domain" description="F-box" evidence="1">
    <location>
        <begin position="44"/>
        <end position="105"/>
    </location>
</feature>
<gene>
    <name evidence="2" type="ORF">FIBSPDRAFT_1014178</name>
</gene>
<reference evidence="2 3" key="1">
    <citation type="journal article" date="2016" name="Mol. Biol. Evol.">
        <title>Comparative Genomics of Early-Diverging Mushroom-Forming Fungi Provides Insights into the Origins of Lignocellulose Decay Capabilities.</title>
        <authorList>
            <person name="Nagy L.G."/>
            <person name="Riley R."/>
            <person name="Tritt A."/>
            <person name="Adam C."/>
            <person name="Daum C."/>
            <person name="Floudas D."/>
            <person name="Sun H."/>
            <person name="Yadav J.S."/>
            <person name="Pangilinan J."/>
            <person name="Larsson K.H."/>
            <person name="Matsuura K."/>
            <person name="Barry K."/>
            <person name="Labutti K."/>
            <person name="Kuo R."/>
            <person name="Ohm R.A."/>
            <person name="Bhattacharya S.S."/>
            <person name="Shirouzu T."/>
            <person name="Yoshinaga Y."/>
            <person name="Martin F.M."/>
            <person name="Grigoriev I.V."/>
            <person name="Hibbett D.S."/>
        </authorList>
    </citation>
    <scope>NUCLEOTIDE SEQUENCE [LARGE SCALE GENOMIC DNA]</scope>
    <source>
        <strain evidence="2 3">CBS 109695</strain>
    </source>
</reference>
<dbReference type="AlphaFoldDB" id="A0A166M4G2"/>
<accession>A0A166M4G2</accession>
<dbReference type="EMBL" id="KV417531">
    <property type="protein sequence ID" value="KZP23629.1"/>
    <property type="molecule type" value="Genomic_DNA"/>
</dbReference>
<evidence type="ECO:0000313" key="3">
    <source>
        <dbReference type="Proteomes" id="UP000076532"/>
    </source>
</evidence>
<organism evidence="2 3">
    <name type="scientific">Athelia psychrophila</name>
    <dbReference type="NCBI Taxonomy" id="1759441"/>
    <lineage>
        <taxon>Eukaryota</taxon>
        <taxon>Fungi</taxon>
        <taxon>Dikarya</taxon>
        <taxon>Basidiomycota</taxon>
        <taxon>Agaricomycotina</taxon>
        <taxon>Agaricomycetes</taxon>
        <taxon>Agaricomycetidae</taxon>
        <taxon>Atheliales</taxon>
        <taxon>Atheliaceae</taxon>
        <taxon>Athelia</taxon>
    </lineage>
</organism>
<dbReference type="OrthoDB" id="3139566at2759"/>
<keyword evidence="3" id="KW-1185">Reference proteome</keyword>
<dbReference type="Pfam" id="PF12937">
    <property type="entry name" value="F-box-like"/>
    <property type="match status" value="1"/>
</dbReference>
<protein>
    <recommendedName>
        <fullName evidence="1">F-box domain-containing protein</fullName>
    </recommendedName>
</protein>
<dbReference type="Gene3D" id="1.20.1280.50">
    <property type="match status" value="1"/>
</dbReference>
<name>A0A166M4G2_9AGAM</name>
<evidence type="ECO:0000313" key="2">
    <source>
        <dbReference type="EMBL" id="KZP23629.1"/>
    </source>
</evidence>
<dbReference type="STRING" id="436010.A0A166M4G2"/>
<sequence length="485" mass="54319">MFLNHDIHQHTPSKSTVEPIFTDRPCIPNADHRSPVEISSPIQLVPTEVFTEIFSYLGPGDLDDIHIQAIVDECSQAAIIPPTHVCQRWRQIALSTPSLWNRITILVTANDSTKKVECVTSWLERGRDCPLFIKILCRGKGHNCQSGWDALLATVIGHSFRWQEAVFSAPFPFLVTDLTGIRNRLPLLQTLKLCLLKVNPPNAFEAAPMLRSIMDLNFMSLRSLSQLPWTQLTEVTVKGCSCTTALSMLKMMPRIVSFTSRLGYSANSPMTPPLCLPELRNLALYDGGSVDCFLDSLELPSLMKFSISEQSSSPPRWSTSLVSLIHRSGCYNIDILDLTLTSHSGSEPPSLDELLRATPKLKTLNMHNPSVTSHRHLCDHSMVRDLTASQLCVTGPYPAPELQTLFLDYWDNVEVQIFVDMVESRWRVDPGGPIKRIDSIRLRHIPGAAILEAVDMNRMREFVAEGLSIRVEVTSELQRLVNLGM</sequence>